<name>A0AAW9I8B7_CLOPF</name>
<dbReference type="InterPro" id="IPR036291">
    <property type="entry name" value="NAD(P)-bd_dom_sf"/>
</dbReference>
<dbReference type="InterPro" id="IPR028359">
    <property type="entry name" value="UDP_ManNAc/GlcNAc_DH"/>
</dbReference>
<feature type="domain" description="UDP-glucose/GDP-mannose dehydrogenase N-terminal" evidence="1">
    <location>
        <begin position="1"/>
        <end position="149"/>
    </location>
</feature>
<feature type="non-terminal residue" evidence="2">
    <location>
        <position position="1"/>
    </location>
</feature>
<dbReference type="EMBL" id="WNUI01000332">
    <property type="protein sequence ID" value="MDZ4910471.1"/>
    <property type="molecule type" value="Genomic_DNA"/>
</dbReference>
<protein>
    <submittedName>
        <fullName evidence="2">UDP-N-acetyl-D-mannosamine dehydrogenase</fullName>
    </submittedName>
</protein>
<dbReference type="PIRSF" id="PIRSF500136">
    <property type="entry name" value="UDP_ManNAc_DH"/>
    <property type="match status" value="1"/>
</dbReference>
<dbReference type="PANTHER" id="PTHR43491">
    <property type="entry name" value="UDP-N-ACETYL-D-MANNOSAMINE DEHYDROGENASE"/>
    <property type="match status" value="1"/>
</dbReference>
<organism evidence="2 3">
    <name type="scientific">Clostridium perfringens</name>
    <dbReference type="NCBI Taxonomy" id="1502"/>
    <lineage>
        <taxon>Bacteria</taxon>
        <taxon>Bacillati</taxon>
        <taxon>Bacillota</taxon>
        <taxon>Clostridia</taxon>
        <taxon>Eubacteriales</taxon>
        <taxon>Clostridiaceae</taxon>
        <taxon>Clostridium</taxon>
    </lineage>
</organism>
<gene>
    <name evidence="2" type="ORF">GNF68_15840</name>
</gene>
<dbReference type="GO" id="GO:0051287">
    <property type="term" value="F:NAD binding"/>
    <property type="evidence" value="ECO:0007669"/>
    <property type="project" value="InterPro"/>
</dbReference>
<comment type="caution">
    <text evidence="2">The sequence shown here is derived from an EMBL/GenBank/DDBJ whole genome shotgun (WGS) entry which is preliminary data.</text>
</comment>
<dbReference type="GO" id="GO:0016616">
    <property type="term" value="F:oxidoreductase activity, acting on the CH-OH group of donors, NAD or NADP as acceptor"/>
    <property type="evidence" value="ECO:0007669"/>
    <property type="project" value="InterPro"/>
</dbReference>
<accession>A0AAW9I8B7</accession>
<sequence length="158" mass="17329">DINQEVVDRLNDGKIIIEEPNLEGLVSYVVNQGKLVGSTTPREADVFIISVPTPIKEDKSADMKYVISAVKSIVKYLRKGNIVVLESTSPVGTTEEVVKPIIEEGGLQVGSDILLGYSPERVIPGKIIYEMKSNDRVIGGINEESAKEIEKIYKTIVD</sequence>
<dbReference type="Pfam" id="PF03721">
    <property type="entry name" value="UDPG_MGDP_dh_N"/>
    <property type="match status" value="1"/>
</dbReference>
<dbReference type="PIRSF" id="PIRSF000124">
    <property type="entry name" value="UDPglc_GDPman_dh"/>
    <property type="match status" value="1"/>
</dbReference>
<reference evidence="2" key="1">
    <citation type="submission" date="2019-11" db="EMBL/GenBank/DDBJ databases">
        <title>Characterization of Clostridium perfringens isolates from swine manure treated agricultural soils.</title>
        <authorList>
            <person name="Wushke S.T."/>
        </authorList>
    </citation>
    <scope>NUCLEOTIDE SEQUENCE</scope>
    <source>
        <strain evidence="2">X94</strain>
    </source>
</reference>
<dbReference type="Proteomes" id="UP001288778">
    <property type="component" value="Unassembled WGS sequence"/>
</dbReference>
<dbReference type="GO" id="GO:0000271">
    <property type="term" value="P:polysaccharide biosynthetic process"/>
    <property type="evidence" value="ECO:0007669"/>
    <property type="project" value="InterPro"/>
</dbReference>
<dbReference type="InterPro" id="IPR001732">
    <property type="entry name" value="UDP-Glc/GDP-Man_DH_N"/>
</dbReference>
<feature type="non-terminal residue" evidence="2">
    <location>
        <position position="158"/>
    </location>
</feature>
<evidence type="ECO:0000259" key="1">
    <source>
        <dbReference type="Pfam" id="PF03721"/>
    </source>
</evidence>
<dbReference type="AlphaFoldDB" id="A0AAW9I8B7"/>
<dbReference type="GO" id="GO:0016628">
    <property type="term" value="F:oxidoreductase activity, acting on the CH-CH group of donors, NAD or NADP as acceptor"/>
    <property type="evidence" value="ECO:0007669"/>
    <property type="project" value="InterPro"/>
</dbReference>
<evidence type="ECO:0000313" key="2">
    <source>
        <dbReference type="EMBL" id="MDZ4910471.1"/>
    </source>
</evidence>
<evidence type="ECO:0000313" key="3">
    <source>
        <dbReference type="Proteomes" id="UP001288778"/>
    </source>
</evidence>
<proteinExistence type="predicted"/>
<dbReference type="Gene3D" id="3.40.50.720">
    <property type="entry name" value="NAD(P)-binding Rossmann-like Domain"/>
    <property type="match status" value="1"/>
</dbReference>
<dbReference type="InterPro" id="IPR017476">
    <property type="entry name" value="UDP-Glc/GDP-Man"/>
</dbReference>
<dbReference type="SUPFAM" id="SSF51735">
    <property type="entry name" value="NAD(P)-binding Rossmann-fold domains"/>
    <property type="match status" value="1"/>
</dbReference>
<dbReference type="PANTHER" id="PTHR43491:SF1">
    <property type="entry name" value="UDP-N-ACETYL-D-MANNOSAMINE DEHYDROGENASE"/>
    <property type="match status" value="1"/>
</dbReference>